<dbReference type="EMBL" id="AOSK01000067">
    <property type="protein sequence ID" value="EYD75726.1"/>
    <property type="molecule type" value="Genomic_DNA"/>
</dbReference>
<dbReference type="HOGENOM" id="CLU_3084388_0_0_5"/>
<protein>
    <submittedName>
        <fullName evidence="2">5-keto-2-deoxygluconokinase / uncharacterized domain protein</fullName>
        <ecNumber evidence="2">2.7.1.92</ecNumber>
    </submittedName>
</protein>
<sequence length="52" mass="5567">MGRTIFGSAARAWLRGEMTDEQAVAQMAERFRTLAQVWDQARAGQGAVGAAA</sequence>
<dbReference type="InterPro" id="IPR018659">
    <property type="entry name" value="DUF2090"/>
</dbReference>
<gene>
    <name evidence="2" type="ORF">Rumeso_02670</name>
</gene>
<feature type="domain" description="DUF2090" evidence="1">
    <location>
        <begin position="1"/>
        <end position="42"/>
    </location>
</feature>
<dbReference type="Proteomes" id="UP000019666">
    <property type="component" value="Unassembled WGS sequence"/>
</dbReference>
<dbReference type="AlphaFoldDB" id="A0A017HMX3"/>
<dbReference type="Pfam" id="PF09863">
    <property type="entry name" value="DUF2090"/>
    <property type="match status" value="1"/>
</dbReference>
<dbReference type="GO" id="GO:0047590">
    <property type="term" value="F:5-dehydro-2-deoxygluconokinase activity"/>
    <property type="evidence" value="ECO:0007669"/>
    <property type="project" value="UniProtKB-EC"/>
</dbReference>
<evidence type="ECO:0000259" key="1">
    <source>
        <dbReference type="Pfam" id="PF09863"/>
    </source>
</evidence>
<name>A0A017HMX3_9RHOB</name>
<keyword evidence="2" id="KW-0418">Kinase</keyword>
<comment type="caution">
    <text evidence="2">The sequence shown here is derived from an EMBL/GenBank/DDBJ whole genome shotgun (WGS) entry which is preliminary data.</text>
</comment>
<keyword evidence="3" id="KW-1185">Reference proteome</keyword>
<dbReference type="STRING" id="442562.Rumeso_02670"/>
<accession>A0A017HMX3</accession>
<keyword evidence="2" id="KW-0808">Transferase</keyword>
<dbReference type="EC" id="2.7.1.92" evidence="2"/>
<evidence type="ECO:0000313" key="3">
    <source>
        <dbReference type="Proteomes" id="UP000019666"/>
    </source>
</evidence>
<organism evidence="2 3">
    <name type="scientific">Rubellimicrobium mesophilum DSM 19309</name>
    <dbReference type="NCBI Taxonomy" id="442562"/>
    <lineage>
        <taxon>Bacteria</taxon>
        <taxon>Pseudomonadati</taxon>
        <taxon>Pseudomonadota</taxon>
        <taxon>Alphaproteobacteria</taxon>
        <taxon>Rhodobacterales</taxon>
        <taxon>Roseobacteraceae</taxon>
        <taxon>Rubellimicrobium</taxon>
    </lineage>
</organism>
<proteinExistence type="predicted"/>
<reference evidence="2 3" key="1">
    <citation type="submission" date="2013-02" db="EMBL/GenBank/DDBJ databases">
        <authorList>
            <person name="Fiebig A."/>
            <person name="Goeker M."/>
            <person name="Klenk H.-P.P."/>
        </authorList>
    </citation>
    <scope>NUCLEOTIDE SEQUENCE [LARGE SCALE GENOMIC DNA]</scope>
    <source>
        <strain evidence="2 3">DSM 19309</strain>
    </source>
</reference>
<evidence type="ECO:0000313" key="2">
    <source>
        <dbReference type="EMBL" id="EYD75726.1"/>
    </source>
</evidence>